<dbReference type="Pfam" id="PF17820">
    <property type="entry name" value="PDZ_6"/>
    <property type="match status" value="1"/>
</dbReference>
<evidence type="ECO:0000256" key="4">
    <source>
        <dbReference type="ARBA" id="ARBA00022825"/>
    </source>
</evidence>
<evidence type="ECO:0000256" key="1">
    <source>
        <dbReference type="ARBA" id="ARBA00010541"/>
    </source>
</evidence>
<sequence>MTRFVTCLCLALTAAPLWAETRAPGSRAEIQLSFAPVVREAAPAVVNVFTSRTVADVPTPFAADPFFSDLFRNFGRAQPRVENALGSGVIVSPDGMVVSNYHVVGRADQIRVVLADRREFDAQVLLADEEADLAVLQLTGARDLPSLPLRDSDEIEVGDLVLAIGNPFGIGQTVSSGIVSGLARSGLSIGGGRGYFIQTDAAINPGNSGGALVDMAGRLVGINTAILSRSGGSNGIGFAIPANLVSRFIEQAQTGARRFQRPWAGLSGQPVDAGLAEALGMDTPRGVVLSKLHPESPFRAAGLGVGDVVLTLGGDPVNTPQEMLFRLSAEGVGRQIEVSYLHQGDGRPRTARVDLIAPPETPPRDPLTVRGQGVLAGLSVVNLNPAVLQENGLPSGLAGVLVTDPGSVGGRVGLAPGDILLQINDRPVATTADVARAAREGGRSWYVEYLRGGRRSVLRFRV</sequence>
<keyword evidence="4" id="KW-0720">Serine protease</keyword>
<proteinExistence type="inferred from homology"/>
<comment type="caution">
    <text evidence="7">The sequence shown here is derived from an EMBL/GenBank/DDBJ whole genome shotgun (WGS) entry which is preliminary data.</text>
</comment>
<comment type="similarity">
    <text evidence="1">Belongs to the peptidase S1C family.</text>
</comment>
<dbReference type="Gene3D" id="2.40.10.120">
    <property type="match status" value="1"/>
</dbReference>
<dbReference type="Gene3D" id="2.30.42.10">
    <property type="match status" value="2"/>
</dbReference>
<dbReference type="SMART" id="SM00228">
    <property type="entry name" value="PDZ"/>
    <property type="match status" value="2"/>
</dbReference>
<dbReference type="InterPro" id="IPR001478">
    <property type="entry name" value="PDZ"/>
</dbReference>
<name>A0A4R8FX38_9RHOB</name>
<evidence type="ECO:0000256" key="3">
    <source>
        <dbReference type="ARBA" id="ARBA00022801"/>
    </source>
</evidence>
<protein>
    <submittedName>
        <fullName evidence="7">Do/DeqQ family serine protease</fullName>
    </submittedName>
</protein>
<keyword evidence="5" id="KW-0732">Signal</keyword>
<evidence type="ECO:0000256" key="2">
    <source>
        <dbReference type="ARBA" id="ARBA00022670"/>
    </source>
</evidence>
<reference evidence="7 8" key="1">
    <citation type="submission" date="2019-03" db="EMBL/GenBank/DDBJ databases">
        <title>Genomic Encyclopedia of Type Strains, Phase IV (KMG-IV): sequencing the most valuable type-strain genomes for metagenomic binning, comparative biology and taxonomic classification.</title>
        <authorList>
            <person name="Goeker M."/>
        </authorList>
    </citation>
    <scope>NUCLEOTIDE SEQUENCE [LARGE SCALE GENOMIC DNA]</scope>
    <source>
        <strain evidence="7 8">JA181</strain>
    </source>
</reference>
<gene>
    <name evidence="7" type="ORF">EV657_10543</name>
</gene>
<dbReference type="InterPro" id="IPR001940">
    <property type="entry name" value="Peptidase_S1C"/>
</dbReference>
<dbReference type="AlphaFoldDB" id="A0A4R8FX38"/>
<organism evidence="7 8">
    <name type="scientific">Rhodovulum visakhapatnamense</name>
    <dbReference type="NCBI Taxonomy" id="364297"/>
    <lineage>
        <taxon>Bacteria</taxon>
        <taxon>Pseudomonadati</taxon>
        <taxon>Pseudomonadota</taxon>
        <taxon>Alphaproteobacteria</taxon>
        <taxon>Rhodobacterales</taxon>
        <taxon>Paracoccaceae</taxon>
        <taxon>Rhodovulum</taxon>
    </lineage>
</organism>
<feature type="signal peptide" evidence="5">
    <location>
        <begin position="1"/>
        <end position="19"/>
    </location>
</feature>
<evidence type="ECO:0000256" key="5">
    <source>
        <dbReference type="SAM" id="SignalP"/>
    </source>
</evidence>
<dbReference type="GO" id="GO:0042597">
    <property type="term" value="C:periplasmic space"/>
    <property type="evidence" value="ECO:0007669"/>
    <property type="project" value="TreeGrafter"/>
</dbReference>
<evidence type="ECO:0000259" key="6">
    <source>
        <dbReference type="SMART" id="SM00228"/>
    </source>
</evidence>
<feature type="chain" id="PRO_5020265773" evidence="5">
    <location>
        <begin position="20"/>
        <end position="462"/>
    </location>
</feature>
<dbReference type="PANTHER" id="PTHR22939">
    <property type="entry name" value="SERINE PROTEASE FAMILY S1C HTRA-RELATED"/>
    <property type="match status" value="1"/>
</dbReference>
<dbReference type="InterPro" id="IPR009003">
    <property type="entry name" value="Peptidase_S1_PA"/>
</dbReference>
<dbReference type="InterPro" id="IPR041489">
    <property type="entry name" value="PDZ_6"/>
</dbReference>
<keyword evidence="2 7" id="KW-0645">Protease</keyword>
<feature type="domain" description="PDZ" evidence="6">
    <location>
        <begin position="374"/>
        <end position="453"/>
    </location>
</feature>
<accession>A0A4R8FX38</accession>
<keyword evidence="3" id="KW-0378">Hydrolase</keyword>
<dbReference type="SUPFAM" id="SSF50156">
    <property type="entry name" value="PDZ domain-like"/>
    <property type="match status" value="2"/>
</dbReference>
<dbReference type="PANTHER" id="PTHR22939:SF129">
    <property type="entry name" value="SERINE PROTEASE HTRA2, MITOCHONDRIAL"/>
    <property type="match status" value="1"/>
</dbReference>
<dbReference type="PRINTS" id="PR00834">
    <property type="entry name" value="PROTEASES2C"/>
</dbReference>
<dbReference type="RefSeq" id="WP_134077403.1">
    <property type="nucleotide sequence ID" value="NZ_SOEB01000005.1"/>
</dbReference>
<dbReference type="SUPFAM" id="SSF50494">
    <property type="entry name" value="Trypsin-like serine proteases"/>
    <property type="match status" value="1"/>
</dbReference>
<dbReference type="GO" id="GO:0006515">
    <property type="term" value="P:protein quality control for misfolded or incompletely synthesized proteins"/>
    <property type="evidence" value="ECO:0007669"/>
    <property type="project" value="TreeGrafter"/>
</dbReference>
<evidence type="ECO:0000313" key="8">
    <source>
        <dbReference type="Proteomes" id="UP000295484"/>
    </source>
</evidence>
<dbReference type="InterPro" id="IPR036034">
    <property type="entry name" value="PDZ_sf"/>
</dbReference>
<dbReference type="Proteomes" id="UP000295484">
    <property type="component" value="Unassembled WGS sequence"/>
</dbReference>
<evidence type="ECO:0000313" key="7">
    <source>
        <dbReference type="EMBL" id="TDX31196.1"/>
    </source>
</evidence>
<dbReference type="Pfam" id="PF13365">
    <property type="entry name" value="Trypsin_2"/>
    <property type="match status" value="1"/>
</dbReference>
<dbReference type="Pfam" id="PF13180">
    <property type="entry name" value="PDZ_2"/>
    <property type="match status" value="1"/>
</dbReference>
<feature type="domain" description="PDZ" evidence="6">
    <location>
        <begin position="264"/>
        <end position="344"/>
    </location>
</feature>
<dbReference type="GO" id="GO:0004252">
    <property type="term" value="F:serine-type endopeptidase activity"/>
    <property type="evidence" value="ECO:0007669"/>
    <property type="project" value="InterPro"/>
</dbReference>
<dbReference type="EMBL" id="SOEB01000005">
    <property type="protein sequence ID" value="TDX31196.1"/>
    <property type="molecule type" value="Genomic_DNA"/>
</dbReference>